<keyword evidence="9 12" id="KW-1133">Transmembrane helix</keyword>
<feature type="transmembrane region" description="Helical" evidence="12">
    <location>
        <begin position="52"/>
        <end position="77"/>
    </location>
</feature>
<name>E6TS62_EVAC2</name>
<dbReference type="GO" id="GO:1904659">
    <property type="term" value="P:D-glucose transmembrane transport"/>
    <property type="evidence" value="ECO:0007669"/>
    <property type="project" value="InterPro"/>
</dbReference>
<feature type="transmembrane region" description="Helical" evidence="12">
    <location>
        <begin position="304"/>
        <end position="321"/>
    </location>
</feature>
<evidence type="ECO:0000256" key="3">
    <source>
        <dbReference type="ARBA" id="ARBA00022475"/>
    </source>
</evidence>
<dbReference type="KEGG" id="bco:Bcell_3590"/>
<feature type="domain" description="PTS EIIB type-1" evidence="14">
    <location>
        <begin position="433"/>
        <end position="514"/>
    </location>
</feature>
<feature type="transmembrane region" description="Helical" evidence="12">
    <location>
        <begin position="12"/>
        <end position="32"/>
    </location>
</feature>
<reference evidence="16 17" key="1">
    <citation type="submission" date="2010-12" db="EMBL/GenBank/DDBJ databases">
        <title>Complete sequence of Bacillus cellulosilyticus DSM 2522.</title>
        <authorList>
            <consortium name="US DOE Joint Genome Institute"/>
            <person name="Lucas S."/>
            <person name="Copeland A."/>
            <person name="Lapidus A."/>
            <person name="Cheng J.-F."/>
            <person name="Bruce D."/>
            <person name="Goodwin L."/>
            <person name="Pitluck S."/>
            <person name="Chertkov O."/>
            <person name="Detter J.C."/>
            <person name="Han C."/>
            <person name="Tapia R."/>
            <person name="Land M."/>
            <person name="Hauser L."/>
            <person name="Jeffries C."/>
            <person name="Kyrpides N."/>
            <person name="Ivanova N."/>
            <person name="Mikhailova N."/>
            <person name="Brumm P."/>
            <person name="Mead D."/>
            <person name="Woyke T."/>
        </authorList>
    </citation>
    <scope>NUCLEOTIDE SEQUENCE [LARGE SCALE GENOMIC DNA]</scope>
    <source>
        <strain evidence="17">ATCC 21833 / DSM 2522 / FERM P-1141 / JCM 9156 / N-4</strain>
    </source>
</reference>
<dbReference type="GO" id="GO:0016301">
    <property type="term" value="F:kinase activity"/>
    <property type="evidence" value="ECO:0007669"/>
    <property type="project" value="UniProtKB-KW"/>
</dbReference>
<dbReference type="PROSITE" id="PS00371">
    <property type="entry name" value="PTS_EIIA_TYPE_1_HIS"/>
    <property type="match status" value="1"/>
</dbReference>
<feature type="transmembrane region" description="Helical" evidence="12">
    <location>
        <begin position="204"/>
        <end position="224"/>
    </location>
</feature>
<dbReference type="Pfam" id="PF00358">
    <property type="entry name" value="PTS_EIIA_1"/>
    <property type="match status" value="1"/>
</dbReference>
<feature type="transmembrane region" description="Helical" evidence="12">
    <location>
        <begin position="381"/>
        <end position="403"/>
    </location>
</feature>
<keyword evidence="2" id="KW-0813">Transport</keyword>
<evidence type="ECO:0000256" key="9">
    <source>
        <dbReference type="ARBA" id="ARBA00022989"/>
    </source>
</evidence>
<dbReference type="PROSITE" id="PS51093">
    <property type="entry name" value="PTS_EIIA_TYPE_1"/>
    <property type="match status" value="1"/>
</dbReference>
<dbReference type="InterPro" id="IPR018113">
    <property type="entry name" value="PTrfase_EIIB_Cys"/>
</dbReference>
<evidence type="ECO:0000259" key="14">
    <source>
        <dbReference type="PROSITE" id="PS51098"/>
    </source>
</evidence>
<keyword evidence="6" id="KW-0598">Phosphotransferase system</keyword>
<comment type="subcellular location">
    <subcellularLocation>
        <location evidence="1">Cell membrane</location>
        <topology evidence="1">Multi-pass membrane protein</topology>
    </subcellularLocation>
</comment>
<dbReference type="InterPro" id="IPR003352">
    <property type="entry name" value="PTS_EIIC"/>
</dbReference>
<dbReference type="PROSITE" id="PS51103">
    <property type="entry name" value="PTS_EIIC_TYPE_1"/>
    <property type="match status" value="1"/>
</dbReference>
<dbReference type="PROSITE" id="PS51098">
    <property type="entry name" value="PTS_EIIB_TYPE_1"/>
    <property type="match status" value="1"/>
</dbReference>
<evidence type="ECO:0000256" key="10">
    <source>
        <dbReference type="ARBA" id="ARBA00023136"/>
    </source>
</evidence>
<evidence type="ECO:0000256" key="11">
    <source>
        <dbReference type="PROSITE-ProRule" id="PRU00421"/>
    </source>
</evidence>
<dbReference type="eggNOG" id="COG1263">
    <property type="taxonomic scope" value="Bacteria"/>
</dbReference>
<dbReference type="eggNOG" id="COG2190">
    <property type="taxonomic scope" value="Bacteria"/>
</dbReference>
<dbReference type="HOGENOM" id="CLU_012312_1_1_9"/>
<dbReference type="PANTHER" id="PTHR30009:SF20">
    <property type="entry name" value="PTS SYSTEM GLUCOSE-SPECIFIC EIICB COMPONENT-RELATED"/>
    <property type="match status" value="1"/>
</dbReference>
<dbReference type="SUPFAM" id="SSF51261">
    <property type="entry name" value="Duplicated hybrid motif"/>
    <property type="match status" value="1"/>
</dbReference>
<dbReference type="InterPro" id="IPR050429">
    <property type="entry name" value="PTS_Glucose_EIICBA"/>
</dbReference>
<feature type="transmembrane region" description="Helical" evidence="12">
    <location>
        <begin position="327"/>
        <end position="351"/>
    </location>
</feature>
<dbReference type="GO" id="GO:0009401">
    <property type="term" value="P:phosphoenolpyruvate-dependent sugar phosphotransferase system"/>
    <property type="evidence" value="ECO:0007669"/>
    <property type="project" value="UniProtKB-KW"/>
</dbReference>
<gene>
    <name evidence="16" type="ordered locus">Bcell_3590</name>
</gene>
<keyword evidence="7 12" id="KW-0812">Transmembrane</keyword>
<feature type="domain" description="PTS EIIA type-1" evidence="13">
    <location>
        <begin position="567"/>
        <end position="673"/>
    </location>
</feature>
<dbReference type="GO" id="GO:0055056">
    <property type="term" value="F:D-glucose transmembrane transporter activity"/>
    <property type="evidence" value="ECO:0007669"/>
    <property type="project" value="InterPro"/>
</dbReference>
<dbReference type="Gene3D" id="3.30.1360.60">
    <property type="entry name" value="Glucose permease domain IIB"/>
    <property type="match status" value="1"/>
</dbReference>
<dbReference type="Pfam" id="PF02378">
    <property type="entry name" value="PTS_EIIC"/>
    <property type="match status" value="1"/>
</dbReference>
<dbReference type="InterPro" id="IPR001996">
    <property type="entry name" value="PTS_IIB_1"/>
</dbReference>
<organism evidence="16 17">
    <name type="scientific">Evansella cellulosilytica (strain ATCC 21833 / DSM 2522 / FERM P-1141 / JCM 9156 / N-4)</name>
    <name type="common">Bacillus cellulosilyticus</name>
    <dbReference type="NCBI Taxonomy" id="649639"/>
    <lineage>
        <taxon>Bacteria</taxon>
        <taxon>Bacillati</taxon>
        <taxon>Bacillota</taxon>
        <taxon>Bacilli</taxon>
        <taxon>Bacillales</taxon>
        <taxon>Bacillaceae</taxon>
        <taxon>Evansella</taxon>
    </lineage>
</organism>
<evidence type="ECO:0000256" key="6">
    <source>
        <dbReference type="ARBA" id="ARBA00022683"/>
    </source>
</evidence>
<dbReference type="PANTHER" id="PTHR30009">
    <property type="entry name" value="CYTOCHROME C-TYPE SYNTHESIS PROTEIN AND PTS TRANSMEMBRANE COMPONENT"/>
    <property type="match status" value="1"/>
</dbReference>
<feature type="transmembrane region" description="Helical" evidence="12">
    <location>
        <begin position="89"/>
        <end position="113"/>
    </location>
</feature>
<dbReference type="NCBIfam" id="TIGR00830">
    <property type="entry name" value="PTBA"/>
    <property type="match status" value="1"/>
</dbReference>
<dbReference type="InterPro" id="IPR011299">
    <property type="entry name" value="PTS_IIBC_glc"/>
</dbReference>
<proteinExistence type="predicted"/>
<dbReference type="OrthoDB" id="9764327at2"/>
<dbReference type="Proteomes" id="UP000001401">
    <property type="component" value="Chromosome"/>
</dbReference>
<dbReference type="STRING" id="649639.Bcell_3590"/>
<feature type="domain" description="PTS EIIC type-1" evidence="15">
    <location>
        <begin position="3"/>
        <end position="415"/>
    </location>
</feature>
<evidence type="ECO:0000313" key="17">
    <source>
        <dbReference type="Proteomes" id="UP000001401"/>
    </source>
</evidence>
<dbReference type="CDD" id="cd00212">
    <property type="entry name" value="PTS_IIB_glc"/>
    <property type="match status" value="1"/>
</dbReference>
<dbReference type="PROSITE" id="PS01035">
    <property type="entry name" value="PTS_EIIB_TYPE_1_CYS"/>
    <property type="match status" value="1"/>
</dbReference>
<evidence type="ECO:0000256" key="4">
    <source>
        <dbReference type="ARBA" id="ARBA00022597"/>
    </source>
</evidence>
<dbReference type="NCBIfam" id="TIGR00826">
    <property type="entry name" value="EIIB_glc"/>
    <property type="match status" value="1"/>
</dbReference>
<dbReference type="Pfam" id="PF00367">
    <property type="entry name" value="PTS_EIIB"/>
    <property type="match status" value="1"/>
</dbReference>
<dbReference type="EC" id="2.7.1.69" evidence="16"/>
<keyword evidence="4" id="KW-0762">Sugar transport</keyword>
<evidence type="ECO:0000256" key="5">
    <source>
        <dbReference type="ARBA" id="ARBA00022679"/>
    </source>
</evidence>
<evidence type="ECO:0000256" key="1">
    <source>
        <dbReference type="ARBA" id="ARBA00004651"/>
    </source>
</evidence>
<keyword evidence="10 12" id="KW-0472">Membrane</keyword>
<keyword evidence="8" id="KW-0418">Kinase</keyword>
<dbReference type="GO" id="GO:0090563">
    <property type="term" value="F:protein-phosphocysteine-sugar phosphotransferase activity"/>
    <property type="evidence" value="ECO:0007669"/>
    <property type="project" value="TreeGrafter"/>
</dbReference>
<keyword evidence="3" id="KW-1003">Cell membrane</keyword>
<keyword evidence="5 16" id="KW-0808">Transferase</keyword>
<accession>E6TS62</accession>
<dbReference type="InterPro" id="IPR011055">
    <property type="entry name" value="Dup_hybrid_motif"/>
</dbReference>
<evidence type="ECO:0000259" key="13">
    <source>
        <dbReference type="PROSITE" id="PS51093"/>
    </source>
</evidence>
<dbReference type="GO" id="GO:0005886">
    <property type="term" value="C:plasma membrane"/>
    <property type="evidence" value="ECO:0007669"/>
    <property type="project" value="UniProtKB-SubCell"/>
</dbReference>
<dbReference type="AlphaFoldDB" id="E6TS62"/>
<evidence type="ECO:0000313" key="16">
    <source>
        <dbReference type="EMBL" id="ADU31831.1"/>
    </source>
</evidence>
<evidence type="ECO:0000256" key="12">
    <source>
        <dbReference type="SAM" id="Phobius"/>
    </source>
</evidence>
<dbReference type="GO" id="GO:0008982">
    <property type="term" value="F:protein-N(PI)-phosphohistidine-sugar phosphotransferase activity"/>
    <property type="evidence" value="ECO:0007669"/>
    <property type="project" value="InterPro"/>
</dbReference>
<dbReference type="InterPro" id="IPR013013">
    <property type="entry name" value="PTS_EIIC_1"/>
</dbReference>
<dbReference type="EMBL" id="CP002394">
    <property type="protein sequence ID" value="ADU31831.1"/>
    <property type="molecule type" value="Genomic_DNA"/>
</dbReference>
<protein>
    <submittedName>
        <fullName evidence="16">PTS system, glucose-specific IIBC subunit</fullName>
        <ecNumber evidence="16">2.7.1.69</ecNumber>
    </submittedName>
</protein>
<dbReference type="FunFam" id="3.30.1360.60:FF:000001">
    <property type="entry name" value="PTS system glucose-specific IIBC component PtsG"/>
    <property type="match status" value="1"/>
</dbReference>
<dbReference type="FunFam" id="2.70.70.10:FF:000001">
    <property type="entry name" value="PTS system glucose-specific IIA component"/>
    <property type="match status" value="1"/>
</dbReference>
<dbReference type="Gene3D" id="2.70.70.10">
    <property type="entry name" value="Glucose Permease (Domain IIA)"/>
    <property type="match status" value="1"/>
</dbReference>
<dbReference type="SUPFAM" id="SSF55604">
    <property type="entry name" value="Glucose permease domain IIB"/>
    <property type="match status" value="1"/>
</dbReference>
<feature type="transmembrane region" description="Helical" evidence="12">
    <location>
        <begin position="125"/>
        <end position="151"/>
    </location>
</feature>
<keyword evidence="17" id="KW-1185">Reference proteome</keyword>
<evidence type="ECO:0000259" key="15">
    <source>
        <dbReference type="PROSITE" id="PS51103"/>
    </source>
</evidence>
<evidence type="ECO:0000256" key="7">
    <source>
        <dbReference type="ARBA" id="ARBA00022692"/>
    </source>
</evidence>
<sequence length="701" mass="75333">MFKKLFGQLQRIGKSLMLPVAILPAAGLLLAIGNAMKNPNMTSLMPFLENDFFASLATMMESAGGIIFDNLAIIFALGVAVGLANGAGVAALAAIVGFLVMNVTMSVMGGLTVEGVLTEGNPAHALVLGIPTLQTGVFGGIIIGALAAWAYNRYYTIELPAFLGFFAGKRFVPIVTAFTAFFVGVAMFFVWPPIQTGLNTASEFLMNEAMTLAVFAFGFIKRLLIPFGLHHIFHAPFWFEFGSYTTAAGDVVRGDMNIFFAQLRDGAELTAGHFMAGEFPIMMFGLPAAALAMYHQARPENKKIVGGLLGSAALTSFLTGITEPIEFSFLFLSPLLFFIHAVLDGLSFVILYWLNINMGYTFSGGAIDFFLFGVVPGREPWWLVILVGLVFAVIYYVLFTFMIKKFNLMTPGREKNVGMVDEDQNNRKGGGNTELPYNILKALGGKENLTHLDACITRLRVSVSDNTKVDKNRLKELGASGVMQVDQNFQAIFGPRSETIKSQIEDIISGKTPTPEEEIETPSNENCDAPMEGDDNAEANAVGVPATQVSIAVPMAGVIKPISEVPDQMFAEKMMGDGFAVDPTDSNGAVVSPVSGTIVNLFHTKHAIGIETEGGTEVLVHVGIDTVKLGGKGFEAAVAQGDKVEQGQKLLQVDLASVKNEAPSVMTPIVFTNLKEDEYVVIDRPGPTKAGETGRIRIAKK</sequence>
<feature type="transmembrane region" description="Helical" evidence="12">
    <location>
        <begin position="358"/>
        <end position="375"/>
    </location>
</feature>
<dbReference type="eggNOG" id="COG1264">
    <property type="taxonomic scope" value="Bacteria"/>
</dbReference>
<feature type="active site" description="Phosphocysteine intermediate; for EIIB activity" evidence="11">
    <location>
        <position position="455"/>
    </location>
</feature>
<dbReference type="NCBIfam" id="TIGR02002">
    <property type="entry name" value="PTS-II-BC-glcB"/>
    <property type="match status" value="1"/>
</dbReference>
<feature type="transmembrane region" description="Helical" evidence="12">
    <location>
        <begin position="171"/>
        <end position="192"/>
    </location>
</feature>
<dbReference type="RefSeq" id="WP_013490162.1">
    <property type="nucleotide sequence ID" value="NC_014829.1"/>
</dbReference>
<evidence type="ECO:0000256" key="8">
    <source>
        <dbReference type="ARBA" id="ARBA00022777"/>
    </source>
</evidence>
<dbReference type="InterPro" id="IPR001127">
    <property type="entry name" value="PTS_EIIA_1_perm"/>
</dbReference>
<evidence type="ECO:0000256" key="2">
    <source>
        <dbReference type="ARBA" id="ARBA00022448"/>
    </source>
</evidence>
<dbReference type="InterPro" id="IPR036878">
    <property type="entry name" value="Glu_permease_IIB"/>
</dbReference>